<feature type="repeat" description="Solcar" evidence="13">
    <location>
        <begin position="269"/>
        <end position="351"/>
    </location>
</feature>
<proteinExistence type="inferred from homology"/>
<accession>A0A166HRN1</accession>
<keyword evidence="9" id="KW-0238">DNA-binding</keyword>
<dbReference type="PANTHER" id="PTHR45667">
    <property type="entry name" value="S-ADENOSYLMETHIONINE MITOCHONDRIAL CARRIER PROTEIN"/>
    <property type="match status" value="1"/>
</dbReference>
<dbReference type="InterPro" id="IPR023395">
    <property type="entry name" value="MCP_dom_sf"/>
</dbReference>
<dbReference type="STRING" id="79200.A0A166HRN1"/>
<organism evidence="16">
    <name type="scientific">Daucus carota subsp. sativus</name>
    <name type="common">Carrot</name>
    <dbReference type="NCBI Taxonomy" id="79200"/>
    <lineage>
        <taxon>Eukaryota</taxon>
        <taxon>Viridiplantae</taxon>
        <taxon>Streptophyta</taxon>
        <taxon>Embryophyta</taxon>
        <taxon>Tracheophyta</taxon>
        <taxon>Spermatophyta</taxon>
        <taxon>Magnoliopsida</taxon>
        <taxon>eudicotyledons</taxon>
        <taxon>Gunneridae</taxon>
        <taxon>Pentapetalae</taxon>
        <taxon>asterids</taxon>
        <taxon>campanulids</taxon>
        <taxon>Apiales</taxon>
        <taxon>Apiaceae</taxon>
        <taxon>Apioideae</taxon>
        <taxon>Scandiceae</taxon>
        <taxon>Daucinae</taxon>
        <taxon>Daucus</taxon>
        <taxon>Daucus sect. Daucus</taxon>
    </lineage>
</organism>
<dbReference type="Gene3D" id="2.40.330.10">
    <property type="entry name" value="DNA-binding pseudobarrel domain"/>
    <property type="match status" value="1"/>
</dbReference>
<protein>
    <recommendedName>
        <fullName evidence="15">TF-B3 domain-containing protein</fullName>
    </recommendedName>
</protein>
<evidence type="ECO:0000256" key="5">
    <source>
        <dbReference type="ARBA" id="ARBA00022692"/>
    </source>
</evidence>
<evidence type="ECO:0000256" key="6">
    <source>
        <dbReference type="ARBA" id="ARBA00022737"/>
    </source>
</evidence>
<comment type="similarity">
    <text evidence="3">Belongs to the mitochondrial carrier (TC 2.A.29) family.</text>
</comment>
<evidence type="ECO:0000256" key="10">
    <source>
        <dbReference type="ARBA" id="ARBA00023136"/>
    </source>
</evidence>
<evidence type="ECO:0000256" key="14">
    <source>
        <dbReference type="SAM" id="MobiDB-lite"/>
    </source>
</evidence>
<dbReference type="SMART" id="SM01019">
    <property type="entry name" value="B3"/>
    <property type="match status" value="1"/>
</dbReference>
<dbReference type="GO" id="GO:0005634">
    <property type="term" value="C:nucleus"/>
    <property type="evidence" value="ECO:0007669"/>
    <property type="project" value="UniProtKB-SubCell"/>
</dbReference>
<feature type="region of interest" description="Disordered" evidence="14">
    <location>
        <begin position="565"/>
        <end position="615"/>
    </location>
</feature>
<dbReference type="Gramene" id="KZN10311">
    <property type="protein sequence ID" value="KZN10311"/>
    <property type="gene ID" value="DCAR_002967"/>
</dbReference>
<dbReference type="Pfam" id="PF00153">
    <property type="entry name" value="Mito_carr"/>
    <property type="match status" value="3"/>
</dbReference>
<dbReference type="EMBL" id="LNRQ01000001">
    <property type="protein sequence ID" value="KZN10311.1"/>
    <property type="molecule type" value="Genomic_DNA"/>
</dbReference>
<keyword evidence="12" id="KW-0539">Nucleus</keyword>
<dbReference type="SUPFAM" id="SSF103506">
    <property type="entry name" value="Mitochondrial carrier"/>
    <property type="match status" value="1"/>
</dbReference>
<keyword evidence="10 13" id="KW-0472">Membrane</keyword>
<evidence type="ECO:0000259" key="15">
    <source>
        <dbReference type="SMART" id="SM01019"/>
    </source>
</evidence>
<comment type="caution">
    <text evidence="16">The sequence shown here is derived from an EMBL/GenBank/DDBJ whole genome shotgun (WGS) entry which is preliminary data.</text>
</comment>
<dbReference type="InterPro" id="IPR002067">
    <property type="entry name" value="MCP"/>
</dbReference>
<keyword evidence="8" id="KW-0805">Transcription regulation</keyword>
<evidence type="ECO:0000256" key="9">
    <source>
        <dbReference type="ARBA" id="ARBA00023125"/>
    </source>
</evidence>
<dbReference type="GO" id="GO:0003677">
    <property type="term" value="F:DNA binding"/>
    <property type="evidence" value="ECO:0007669"/>
    <property type="project" value="UniProtKB-KW"/>
</dbReference>
<evidence type="ECO:0000256" key="13">
    <source>
        <dbReference type="PROSITE-ProRule" id="PRU00282"/>
    </source>
</evidence>
<dbReference type="InterPro" id="IPR015300">
    <property type="entry name" value="DNA-bd_pseudobarrel_sf"/>
</dbReference>
<evidence type="ECO:0000256" key="1">
    <source>
        <dbReference type="ARBA" id="ARBA00004123"/>
    </source>
</evidence>
<gene>
    <name evidence="16" type="ORF">DCAR_002967</name>
</gene>
<sequence>MVPGNNPLESFHNSVQLVKNAFAPFEFSFQKVTNDFQHCWSASRNGADNAISFVAKKSELRILCGSHSKVGKEWSVECFLGGLFDDLVQNLQKLNLGAGEIECTISDLCLGTPSGNKFNHVKALVGIFKGRRTDDSGVLLNVKFARVGGVPAGNVAVIDSEKEMTCEASTVAPTVDIPAESVFKSALAGGISCAFSSFIMHPVDTIKTQVQASTLTLPEIIVKIPQIGARGLYKGSIPAVSGQFLGHGLRTAICEASKFVLVYLVPTLPDIQVQSAASLWSTVLGTTFRVPTEVIKQRLQAGIYENVGEALIGTWQQDSLKGFFRGTGATLCREVPFYVAGAGVYAESKKAVQHLLGRELEPWETILVGAVSGGLASVTTTPFDVIKTRMMTAIPGQPVSMSTIAFSIIRQEGPLGLFKGAVPRFFWVAPLGAMNFAGYELLRKAMDRTNAQKVIKESKLKFLFQKQLQNSDVNNLKRMVIPKKAAEAYLPKLDKKGGIYIEMIDVDGSHIWNFIYSSQANYSLKELINLDPGEFVNKHQLSTGDLILVYEDRESKEYVIEARKTLSKSPNDSPKKKILKTHSNKASARGQAPDDTPMNDVPAAAPPPSGVKDNLPVKLEPTDDATNEIQVMDCTNADSGMPLPDYGFDAYNPSGTIDNVLNLPNPNDSSSSLIYNDMNFPSDYLFNMWEPGASSTQPIPSFQNLCFDDILKGL</sequence>
<evidence type="ECO:0000256" key="4">
    <source>
        <dbReference type="ARBA" id="ARBA00022448"/>
    </source>
</evidence>
<name>A0A166HRN1_DAUCS</name>
<feature type="repeat" description="Solcar" evidence="13">
    <location>
        <begin position="360"/>
        <end position="445"/>
    </location>
</feature>
<keyword evidence="5 13" id="KW-0812">Transmembrane</keyword>
<reference evidence="16" key="1">
    <citation type="journal article" date="2016" name="Nat. Genet.">
        <title>A high-quality carrot genome assembly provides new insights into carotenoid accumulation and asterid genome evolution.</title>
        <authorList>
            <person name="Iorizzo M."/>
            <person name="Ellison S."/>
            <person name="Senalik D."/>
            <person name="Zeng P."/>
            <person name="Satapoomin P."/>
            <person name="Huang J."/>
            <person name="Bowman M."/>
            <person name="Iovene M."/>
            <person name="Sanseverino W."/>
            <person name="Cavagnaro P."/>
            <person name="Yildiz M."/>
            <person name="Macko-Podgorni A."/>
            <person name="Moranska E."/>
            <person name="Grzebelus E."/>
            <person name="Grzebelus D."/>
            <person name="Ashrafi H."/>
            <person name="Zheng Z."/>
            <person name="Cheng S."/>
            <person name="Spooner D."/>
            <person name="Van Deynze A."/>
            <person name="Simon P."/>
        </authorList>
    </citation>
    <scope>NUCLEOTIDE SEQUENCE [LARGE SCALE GENOMIC DNA]</scope>
    <source>
        <tissue evidence="16">Leaf</tissue>
    </source>
</reference>
<dbReference type="PRINTS" id="PR00926">
    <property type="entry name" value="MITOCARRIER"/>
</dbReference>
<evidence type="ECO:0000256" key="12">
    <source>
        <dbReference type="ARBA" id="ARBA00023242"/>
    </source>
</evidence>
<dbReference type="InterPro" id="IPR003340">
    <property type="entry name" value="B3_DNA-bd"/>
</dbReference>
<dbReference type="FunFam" id="1.50.40.10:FF:000041">
    <property type="entry name" value="Mitochondrial substrate carrier family protein"/>
    <property type="match status" value="1"/>
</dbReference>
<evidence type="ECO:0000256" key="3">
    <source>
        <dbReference type="ARBA" id="ARBA00006375"/>
    </source>
</evidence>
<keyword evidence="4" id="KW-0813">Transport</keyword>
<dbReference type="CDD" id="cd10017">
    <property type="entry name" value="B3_DNA"/>
    <property type="match status" value="1"/>
</dbReference>
<evidence type="ECO:0000256" key="8">
    <source>
        <dbReference type="ARBA" id="ARBA00023015"/>
    </source>
</evidence>
<evidence type="ECO:0000256" key="11">
    <source>
        <dbReference type="ARBA" id="ARBA00023163"/>
    </source>
</evidence>
<feature type="repeat" description="Solcar" evidence="13">
    <location>
        <begin position="180"/>
        <end position="260"/>
    </location>
</feature>
<dbReference type="Gene3D" id="1.50.40.10">
    <property type="entry name" value="Mitochondrial carrier domain"/>
    <property type="match status" value="1"/>
</dbReference>
<keyword evidence="11" id="KW-0804">Transcription</keyword>
<dbReference type="AlphaFoldDB" id="A0A166HRN1"/>
<dbReference type="SUPFAM" id="SSF101936">
    <property type="entry name" value="DNA-binding pseudobarrel domain"/>
    <property type="match status" value="1"/>
</dbReference>
<dbReference type="GO" id="GO:0016020">
    <property type="term" value="C:membrane"/>
    <property type="evidence" value="ECO:0007669"/>
    <property type="project" value="UniProtKB-SubCell"/>
</dbReference>
<keyword evidence="7" id="KW-1133">Transmembrane helix</keyword>
<dbReference type="GO" id="GO:0055085">
    <property type="term" value="P:transmembrane transport"/>
    <property type="evidence" value="ECO:0007669"/>
    <property type="project" value="InterPro"/>
</dbReference>
<comment type="subcellular location">
    <subcellularLocation>
        <location evidence="2">Membrane</location>
        <topology evidence="2">Multi-pass membrane protein</topology>
    </subcellularLocation>
    <subcellularLocation>
        <location evidence="1">Nucleus</location>
    </subcellularLocation>
</comment>
<dbReference type="InterPro" id="IPR018108">
    <property type="entry name" value="MCP_transmembrane"/>
</dbReference>
<evidence type="ECO:0000313" key="16">
    <source>
        <dbReference type="EMBL" id="KZN10311.1"/>
    </source>
</evidence>
<evidence type="ECO:0000256" key="2">
    <source>
        <dbReference type="ARBA" id="ARBA00004141"/>
    </source>
</evidence>
<dbReference type="PROSITE" id="PS50920">
    <property type="entry name" value="SOLCAR"/>
    <property type="match status" value="3"/>
</dbReference>
<dbReference type="Pfam" id="PF02362">
    <property type="entry name" value="B3"/>
    <property type="match status" value="1"/>
</dbReference>
<evidence type="ECO:0000256" key="7">
    <source>
        <dbReference type="ARBA" id="ARBA00022989"/>
    </source>
</evidence>
<keyword evidence="6" id="KW-0677">Repeat</keyword>
<feature type="domain" description="TF-B3" evidence="15">
    <location>
        <begin position="464"/>
        <end position="566"/>
    </location>
</feature>